<feature type="transmembrane region" description="Helical" evidence="8">
    <location>
        <begin position="435"/>
        <end position="458"/>
    </location>
</feature>
<dbReference type="GO" id="GO:0016020">
    <property type="term" value="C:membrane"/>
    <property type="evidence" value="ECO:0007669"/>
    <property type="project" value="UniProtKB-SubCell"/>
</dbReference>
<evidence type="ECO:0000256" key="1">
    <source>
        <dbReference type="ARBA" id="ARBA00004141"/>
    </source>
</evidence>
<evidence type="ECO:0000256" key="6">
    <source>
        <dbReference type="ARBA" id="ARBA00022989"/>
    </source>
</evidence>
<feature type="domain" description="CBS" evidence="9">
    <location>
        <begin position="212"/>
        <end position="268"/>
    </location>
</feature>
<feature type="transmembrane region" description="Helical" evidence="8">
    <location>
        <begin position="397"/>
        <end position="423"/>
    </location>
</feature>
<dbReference type="EMBL" id="UOEX01000338">
    <property type="protein sequence ID" value="VAW40546.1"/>
    <property type="molecule type" value="Genomic_DNA"/>
</dbReference>
<dbReference type="InterPro" id="IPR046342">
    <property type="entry name" value="CBS_dom_sf"/>
</dbReference>
<dbReference type="NCBIfam" id="TIGR00400">
    <property type="entry name" value="mgtE"/>
    <property type="match status" value="1"/>
</dbReference>
<sequence length="459" mass="50634">MKKTIKPEVVGREGTVLLEAIRRLNRRKAVAHLLKLIDKTHPADIAWVLRYLTPEERHNVFNVIAQTDQIGEILSELDQSIMLELVDDLPPKFMVTVLKKMASNDAADLLEALPVEVADNIRQLMARADREEVDDLLQYNPESAGGLMSPNFMALHEDLSVDEAIRAIQERSEDLEMVFYLYIVRENNQLTGVLSLRELLMHPPYRQLKNIMNPKVIAVNPETDQEEVAHMVSRYNILAVPVVNHAGKLLGIVTVDDVIDVIRKEATEDFFQMAGAGKDDEILMKSIRSNAVTRAPWLCASWVGGVVSATIIALFSGELQKYVILASFLPIINGMGGNIANQSSTIIVRGIATGRVNLEEVFKIVFKEMKVGMLLGGIYGLFLALVVFLALPNPSHLFLVASISVVLEMTLAASIGAFVPLVMKKMGFDAAVATGPFVATTMDIIGTTTFFTTAILLLN</sequence>
<feature type="transmembrane region" description="Helical" evidence="8">
    <location>
        <begin position="322"/>
        <end position="340"/>
    </location>
</feature>
<gene>
    <name evidence="10" type="ORF">MNBD_DELTA03-484</name>
</gene>
<dbReference type="SMART" id="SM00924">
    <property type="entry name" value="MgtE_N"/>
    <property type="match status" value="1"/>
</dbReference>
<accession>A0A3B0W7E1</accession>
<protein>
    <submittedName>
        <fullName evidence="10">Mg/Co/Ni transporter MgtE, CBS domain-containing</fullName>
    </submittedName>
</protein>
<comment type="subcellular location">
    <subcellularLocation>
        <location evidence="1">Membrane</location>
        <topology evidence="1">Multi-pass membrane protein</topology>
    </subcellularLocation>
</comment>
<evidence type="ECO:0000256" key="4">
    <source>
        <dbReference type="ARBA" id="ARBA00022692"/>
    </source>
</evidence>
<dbReference type="SUPFAM" id="SSF161093">
    <property type="entry name" value="MgtE membrane domain-like"/>
    <property type="match status" value="1"/>
</dbReference>
<dbReference type="SUPFAM" id="SSF158791">
    <property type="entry name" value="MgtE N-terminal domain-like"/>
    <property type="match status" value="1"/>
</dbReference>
<dbReference type="InterPro" id="IPR006669">
    <property type="entry name" value="MgtE_transporter"/>
</dbReference>
<dbReference type="Pfam" id="PF01769">
    <property type="entry name" value="MgtE"/>
    <property type="match status" value="1"/>
</dbReference>
<keyword evidence="7 8" id="KW-0472">Membrane</keyword>
<dbReference type="Gene3D" id="1.10.357.20">
    <property type="entry name" value="SLC41 divalent cation transporters, integral membrane domain"/>
    <property type="match status" value="1"/>
</dbReference>
<evidence type="ECO:0000259" key="9">
    <source>
        <dbReference type="PROSITE" id="PS51371"/>
    </source>
</evidence>
<feature type="transmembrane region" description="Helical" evidence="8">
    <location>
        <begin position="371"/>
        <end position="391"/>
    </location>
</feature>
<dbReference type="InterPro" id="IPR006667">
    <property type="entry name" value="SLC41_membr_dom"/>
</dbReference>
<evidence type="ECO:0000256" key="7">
    <source>
        <dbReference type="ARBA" id="ARBA00023136"/>
    </source>
</evidence>
<dbReference type="SUPFAM" id="SSF54631">
    <property type="entry name" value="CBS-domain pair"/>
    <property type="match status" value="1"/>
</dbReference>
<keyword evidence="3" id="KW-0813">Transport</keyword>
<keyword evidence="4 8" id="KW-0812">Transmembrane</keyword>
<organism evidence="10">
    <name type="scientific">hydrothermal vent metagenome</name>
    <dbReference type="NCBI Taxonomy" id="652676"/>
    <lineage>
        <taxon>unclassified sequences</taxon>
        <taxon>metagenomes</taxon>
        <taxon>ecological metagenomes</taxon>
    </lineage>
</organism>
<proteinExistence type="inferred from homology"/>
<evidence type="ECO:0000256" key="5">
    <source>
        <dbReference type="ARBA" id="ARBA00022842"/>
    </source>
</evidence>
<feature type="domain" description="CBS" evidence="9">
    <location>
        <begin position="148"/>
        <end position="210"/>
    </location>
</feature>
<keyword evidence="6 8" id="KW-1133">Transmembrane helix</keyword>
<evidence type="ECO:0000256" key="8">
    <source>
        <dbReference type="SAM" id="Phobius"/>
    </source>
</evidence>
<dbReference type="InterPro" id="IPR036739">
    <property type="entry name" value="SLC41_membr_dom_sf"/>
</dbReference>
<dbReference type="AlphaFoldDB" id="A0A3B0W7E1"/>
<feature type="transmembrane region" description="Helical" evidence="8">
    <location>
        <begin position="295"/>
        <end position="316"/>
    </location>
</feature>
<reference evidence="10" key="1">
    <citation type="submission" date="2018-06" db="EMBL/GenBank/DDBJ databases">
        <authorList>
            <person name="Zhirakovskaya E."/>
        </authorList>
    </citation>
    <scope>NUCLEOTIDE SEQUENCE</scope>
</reference>
<name>A0A3B0W7E1_9ZZZZ</name>
<dbReference type="PANTHER" id="PTHR43773">
    <property type="entry name" value="MAGNESIUM TRANSPORTER MGTE"/>
    <property type="match status" value="1"/>
</dbReference>
<dbReference type="CDD" id="cd04606">
    <property type="entry name" value="CBS_pair_Mg_transporter"/>
    <property type="match status" value="1"/>
</dbReference>
<dbReference type="GO" id="GO:0015095">
    <property type="term" value="F:magnesium ion transmembrane transporter activity"/>
    <property type="evidence" value="ECO:0007669"/>
    <property type="project" value="InterPro"/>
</dbReference>
<dbReference type="InterPro" id="IPR038076">
    <property type="entry name" value="MgtE_N_sf"/>
</dbReference>
<dbReference type="SMART" id="SM00116">
    <property type="entry name" value="CBS"/>
    <property type="match status" value="1"/>
</dbReference>
<dbReference type="Pfam" id="PF03448">
    <property type="entry name" value="MgtE_N"/>
    <property type="match status" value="1"/>
</dbReference>
<evidence type="ECO:0000256" key="3">
    <source>
        <dbReference type="ARBA" id="ARBA00022448"/>
    </source>
</evidence>
<dbReference type="Gene3D" id="3.10.580.10">
    <property type="entry name" value="CBS-domain"/>
    <property type="match status" value="1"/>
</dbReference>
<keyword evidence="5" id="KW-0460">Magnesium</keyword>
<dbReference type="PROSITE" id="PS51371">
    <property type="entry name" value="CBS"/>
    <property type="match status" value="2"/>
</dbReference>
<dbReference type="Gene3D" id="1.25.60.10">
    <property type="entry name" value="MgtE N-terminal domain-like"/>
    <property type="match status" value="1"/>
</dbReference>
<dbReference type="InterPro" id="IPR000644">
    <property type="entry name" value="CBS_dom"/>
</dbReference>
<dbReference type="InterPro" id="IPR006668">
    <property type="entry name" value="Mg_transptr_MgtE_intracell_dom"/>
</dbReference>
<dbReference type="PANTHER" id="PTHR43773:SF1">
    <property type="entry name" value="MAGNESIUM TRANSPORTER MGTE"/>
    <property type="match status" value="1"/>
</dbReference>
<evidence type="ECO:0000313" key="10">
    <source>
        <dbReference type="EMBL" id="VAW40546.1"/>
    </source>
</evidence>
<comment type="similarity">
    <text evidence="2">Belongs to the SLC41A transporter family.</text>
</comment>
<evidence type="ECO:0000256" key="2">
    <source>
        <dbReference type="ARBA" id="ARBA00009749"/>
    </source>
</evidence>
<dbReference type="Pfam" id="PF00571">
    <property type="entry name" value="CBS"/>
    <property type="match status" value="2"/>
</dbReference>